<dbReference type="EMBL" id="PVTG01000007">
    <property type="protein sequence ID" value="PRY49010.1"/>
    <property type="molecule type" value="Genomic_DNA"/>
</dbReference>
<evidence type="ECO:0000313" key="2">
    <source>
        <dbReference type="EMBL" id="PRY49010.1"/>
    </source>
</evidence>
<organism evidence="2 3">
    <name type="scientific">Geodermatophilus tzadiensis</name>
    <dbReference type="NCBI Taxonomy" id="1137988"/>
    <lineage>
        <taxon>Bacteria</taxon>
        <taxon>Bacillati</taxon>
        <taxon>Actinomycetota</taxon>
        <taxon>Actinomycetes</taxon>
        <taxon>Geodermatophilales</taxon>
        <taxon>Geodermatophilaceae</taxon>
        <taxon>Geodermatophilus</taxon>
    </lineage>
</organism>
<evidence type="ECO:0000313" key="3">
    <source>
        <dbReference type="Proteomes" id="UP000239210"/>
    </source>
</evidence>
<accession>A0A2T0TTN5</accession>
<keyword evidence="3" id="KW-1185">Reference proteome</keyword>
<reference evidence="2 3" key="1">
    <citation type="submission" date="2018-03" db="EMBL/GenBank/DDBJ databases">
        <title>Genomic Encyclopedia of Archaeal and Bacterial Type Strains, Phase II (KMG-II): from individual species to whole genera.</title>
        <authorList>
            <person name="Goeker M."/>
        </authorList>
    </citation>
    <scope>NUCLEOTIDE SEQUENCE [LARGE SCALE GENOMIC DNA]</scope>
    <source>
        <strain evidence="2 3">DSM 45416</strain>
    </source>
</reference>
<feature type="compositionally biased region" description="Low complexity" evidence="1">
    <location>
        <begin position="42"/>
        <end position="56"/>
    </location>
</feature>
<feature type="region of interest" description="Disordered" evidence="1">
    <location>
        <begin position="21"/>
        <end position="70"/>
    </location>
</feature>
<gene>
    <name evidence="2" type="ORF">LY71_10792</name>
</gene>
<dbReference type="OrthoDB" id="5198277at2"/>
<dbReference type="RefSeq" id="WP_106277394.1">
    <property type="nucleotide sequence ID" value="NZ_PVTG01000007.1"/>
</dbReference>
<sequence>MNTYDPADYVCYVPMDRRLEPFDPTAPGGPTAQRLPRGYANASPATRLRSRTAARAGSDPRRRPAPAAVC</sequence>
<dbReference type="Proteomes" id="UP000239210">
    <property type="component" value="Unassembled WGS sequence"/>
</dbReference>
<proteinExistence type="predicted"/>
<dbReference type="AlphaFoldDB" id="A0A2T0TTN5"/>
<comment type="caution">
    <text evidence="2">The sequence shown here is derived from an EMBL/GenBank/DDBJ whole genome shotgun (WGS) entry which is preliminary data.</text>
</comment>
<name>A0A2T0TTN5_9ACTN</name>
<evidence type="ECO:0000256" key="1">
    <source>
        <dbReference type="SAM" id="MobiDB-lite"/>
    </source>
</evidence>
<protein>
    <submittedName>
        <fullName evidence="2">Uncharacterized protein</fullName>
    </submittedName>
</protein>